<gene>
    <name evidence="1" type="ORF">METZ01_LOCUS273361</name>
</gene>
<dbReference type="InterPro" id="IPR013320">
    <property type="entry name" value="ConA-like_dom_sf"/>
</dbReference>
<dbReference type="Gene3D" id="2.60.120.200">
    <property type="match status" value="1"/>
</dbReference>
<dbReference type="Pfam" id="PF13385">
    <property type="entry name" value="Laminin_G_3"/>
    <property type="match status" value="1"/>
</dbReference>
<dbReference type="AlphaFoldDB" id="A0A382KBV3"/>
<evidence type="ECO:0000313" key="1">
    <source>
        <dbReference type="EMBL" id="SVC20507.1"/>
    </source>
</evidence>
<dbReference type="PANTHER" id="PTHR47635:SF2">
    <property type="entry name" value="LAMG-LIKE JELLYROLL FOLD DOMAIN-CONTAINING PROTEIN"/>
    <property type="match status" value="1"/>
</dbReference>
<proteinExistence type="predicted"/>
<dbReference type="PANTHER" id="PTHR47635">
    <property type="entry name" value="CUB DOMAIN-CONTAINING PROTEIN"/>
    <property type="match status" value="1"/>
</dbReference>
<name>A0A382KBV3_9ZZZZ</name>
<organism evidence="1">
    <name type="scientific">marine metagenome</name>
    <dbReference type="NCBI Taxonomy" id="408172"/>
    <lineage>
        <taxon>unclassified sequences</taxon>
        <taxon>metagenomes</taxon>
        <taxon>ecological metagenomes</taxon>
    </lineage>
</organism>
<accession>A0A382KBV3</accession>
<evidence type="ECO:0008006" key="2">
    <source>
        <dbReference type="Google" id="ProtNLM"/>
    </source>
</evidence>
<dbReference type="SUPFAM" id="SSF49899">
    <property type="entry name" value="Concanavalin A-like lectins/glucanases"/>
    <property type="match status" value="1"/>
</dbReference>
<protein>
    <recommendedName>
        <fullName evidence="2">LamG-like jellyroll fold domain-containing protein</fullName>
    </recommendedName>
</protein>
<sequence length="270" mass="30378">MIVPHTFLHGGSMKKLTLLNYRIWNIFLLLLVSLLLLGCSYAGKPTFKTCQDVCDGLVGYYPFFGNANDLSGNGNDGNVSGATLTNDRDENVDSAYLFNGKDSLINFPSLIIKQSTTIVVIFKANSYPMELEQDYPFFAIVWDLAPRARDTWIGIKYGGDKHGQRDIEFAWEAATYKGANYHTKHRENKYFHLAGVYDKKKGISEIYLNGLKKAASKLTAGQRIKFDGIKIGIRDVNNLMVPAAFNGVIDEVRVYDRALSSEEIYKIFEK</sequence>
<reference evidence="1" key="1">
    <citation type="submission" date="2018-05" db="EMBL/GenBank/DDBJ databases">
        <authorList>
            <person name="Lanie J.A."/>
            <person name="Ng W.-L."/>
            <person name="Kazmierczak K.M."/>
            <person name="Andrzejewski T.M."/>
            <person name="Davidsen T.M."/>
            <person name="Wayne K.J."/>
            <person name="Tettelin H."/>
            <person name="Glass J.I."/>
            <person name="Rusch D."/>
            <person name="Podicherti R."/>
            <person name="Tsui H.-C.T."/>
            <person name="Winkler M.E."/>
        </authorList>
    </citation>
    <scope>NUCLEOTIDE SEQUENCE</scope>
</reference>
<dbReference type="EMBL" id="UINC01078954">
    <property type="protein sequence ID" value="SVC20507.1"/>
    <property type="molecule type" value="Genomic_DNA"/>
</dbReference>